<evidence type="ECO:0000256" key="4">
    <source>
        <dbReference type="ARBA" id="ARBA00047684"/>
    </source>
</evidence>
<dbReference type="CDD" id="cd20298">
    <property type="entry name" value="cupin_UAH"/>
    <property type="match status" value="1"/>
</dbReference>
<dbReference type="GO" id="GO:0000256">
    <property type="term" value="P:allantoin catabolic process"/>
    <property type="evidence" value="ECO:0007669"/>
    <property type="project" value="InterPro"/>
</dbReference>
<dbReference type="RefSeq" id="WP_012179863.1">
    <property type="nucleotide sequence ID" value="NC_009952.1"/>
</dbReference>
<evidence type="ECO:0000313" key="5">
    <source>
        <dbReference type="EMBL" id="ABV94936.1"/>
    </source>
</evidence>
<dbReference type="STRING" id="398580.Dshi_3203"/>
<dbReference type="eggNOG" id="COG3194">
    <property type="taxonomic scope" value="Bacteria"/>
</dbReference>
<comment type="subunit">
    <text evidence="1">Homodimer.</text>
</comment>
<dbReference type="EC" id="3.5.3.19" evidence="5"/>
<dbReference type="GO" id="GO:0006144">
    <property type="term" value="P:purine nucleobase metabolic process"/>
    <property type="evidence" value="ECO:0007669"/>
    <property type="project" value="UniProtKB-KW"/>
</dbReference>
<dbReference type="InterPro" id="IPR007247">
    <property type="entry name" value="Ureidogly_lyase"/>
</dbReference>
<dbReference type="AlphaFoldDB" id="A8LM27"/>
<evidence type="ECO:0000256" key="1">
    <source>
        <dbReference type="ARBA" id="ARBA00011738"/>
    </source>
</evidence>
<dbReference type="InterPro" id="IPR024060">
    <property type="entry name" value="Ureidoglycolate_lyase_dom_sf"/>
</dbReference>
<keyword evidence="3" id="KW-0456">Lyase</keyword>
<keyword evidence="6" id="KW-1185">Reference proteome</keyword>
<dbReference type="InterPro" id="IPR047233">
    <property type="entry name" value="UAH_cupin"/>
</dbReference>
<dbReference type="Proteomes" id="UP000006833">
    <property type="component" value="Chromosome"/>
</dbReference>
<dbReference type="InterPro" id="IPR011051">
    <property type="entry name" value="RmlC_Cupin_sf"/>
</dbReference>
<evidence type="ECO:0000313" key="6">
    <source>
        <dbReference type="Proteomes" id="UP000006833"/>
    </source>
</evidence>
<evidence type="ECO:0000256" key="3">
    <source>
        <dbReference type="ARBA" id="ARBA00023239"/>
    </source>
</evidence>
<dbReference type="GO" id="GO:0004848">
    <property type="term" value="F:ureidoglycolate hydrolase activity"/>
    <property type="evidence" value="ECO:0007669"/>
    <property type="project" value="InterPro"/>
</dbReference>
<dbReference type="PANTHER" id="PTHR21221">
    <property type="entry name" value="UREIDOGLYCOLATE HYDROLASE"/>
    <property type="match status" value="1"/>
</dbReference>
<dbReference type="HOGENOM" id="CLU_070848_1_0_5"/>
<keyword evidence="5" id="KW-0378">Hydrolase</keyword>
<comment type="catalytic activity">
    <reaction evidence="4">
        <text>(S)-ureidoglycolate = urea + glyoxylate</text>
        <dbReference type="Rhea" id="RHEA:11304"/>
        <dbReference type="ChEBI" id="CHEBI:16199"/>
        <dbReference type="ChEBI" id="CHEBI:36655"/>
        <dbReference type="ChEBI" id="CHEBI:57296"/>
        <dbReference type="EC" id="4.3.2.3"/>
    </reaction>
</comment>
<accession>A8LM27</accession>
<dbReference type="OrthoDB" id="9804602at2"/>
<keyword evidence="2" id="KW-0659">Purine metabolism</keyword>
<sequence>MTPTLKAEPISQAAIAGLAELIEAEGAADKLINQGLCGRFHDRASLDIAGDAGISVFKSASFSLPYRMEMMERHPHGSQAFLPMQEGTYLVVLAEDKAGAPHNPRAFIAGPGQGVNIGRNVWHGVLCPLSDTPPQAALFMVVDRVTDGPNLEEHWFDEPYTIEK</sequence>
<organism evidence="5 6">
    <name type="scientific">Dinoroseobacter shibae (strain DSM 16493 / NCIMB 14021 / DFL 12)</name>
    <dbReference type="NCBI Taxonomy" id="398580"/>
    <lineage>
        <taxon>Bacteria</taxon>
        <taxon>Pseudomonadati</taxon>
        <taxon>Pseudomonadota</taxon>
        <taxon>Alphaproteobacteria</taxon>
        <taxon>Rhodobacterales</taxon>
        <taxon>Roseobacteraceae</taxon>
        <taxon>Dinoroseobacter</taxon>
    </lineage>
</organism>
<dbReference type="EMBL" id="CP000830">
    <property type="protein sequence ID" value="ABV94936.1"/>
    <property type="molecule type" value="Genomic_DNA"/>
</dbReference>
<reference evidence="6" key="1">
    <citation type="journal article" date="2010" name="ISME J.">
        <title>The complete genome sequence of the algal symbiont Dinoroseobacter shibae: a hitchhiker's guide to life in the sea.</title>
        <authorList>
            <person name="Wagner-Dobler I."/>
            <person name="Ballhausen B."/>
            <person name="Berger M."/>
            <person name="Brinkhoff T."/>
            <person name="Buchholz I."/>
            <person name="Bunk B."/>
            <person name="Cypionka H."/>
            <person name="Daniel R."/>
            <person name="Drepper T."/>
            <person name="Gerdts G."/>
            <person name="Hahnke S."/>
            <person name="Han C."/>
            <person name="Jahn D."/>
            <person name="Kalhoefer D."/>
            <person name="Kiss H."/>
            <person name="Klenk H.P."/>
            <person name="Kyrpides N."/>
            <person name="Liebl W."/>
            <person name="Liesegang H."/>
            <person name="Meincke L."/>
            <person name="Pati A."/>
            <person name="Petersen J."/>
            <person name="Piekarski T."/>
            <person name="Pommerenke C."/>
            <person name="Pradella S."/>
            <person name="Pukall R."/>
            <person name="Rabus R."/>
            <person name="Stackebrandt E."/>
            <person name="Thole S."/>
            <person name="Thompson L."/>
            <person name="Tielen P."/>
            <person name="Tomasch J."/>
            <person name="von Jan M."/>
            <person name="Wanphrut N."/>
            <person name="Wichels A."/>
            <person name="Zech H."/>
            <person name="Simon M."/>
        </authorList>
    </citation>
    <scope>NUCLEOTIDE SEQUENCE [LARGE SCALE GENOMIC DNA]</scope>
    <source>
        <strain evidence="6">DSM 16493 / NCIMB 14021 / DFL 12</strain>
    </source>
</reference>
<gene>
    <name evidence="5" type="primary">allA</name>
    <name evidence="5" type="ordered locus">Dshi_3203</name>
</gene>
<dbReference type="KEGG" id="dsh:Dshi_3203"/>
<dbReference type="PANTHER" id="PTHR21221:SF1">
    <property type="entry name" value="UREIDOGLYCOLATE LYASE"/>
    <property type="match status" value="1"/>
</dbReference>
<evidence type="ECO:0000256" key="2">
    <source>
        <dbReference type="ARBA" id="ARBA00022631"/>
    </source>
</evidence>
<dbReference type="SUPFAM" id="SSF51182">
    <property type="entry name" value="RmlC-like cupins"/>
    <property type="match status" value="1"/>
</dbReference>
<dbReference type="Gene3D" id="2.60.120.480">
    <property type="entry name" value="Ureidoglycolate hydrolase"/>
    <property type="match status" value="1"/>
</dbReference>
<dbReference type="Pfam" id="PF04115">
    <property type="entry name" value="Ureidogly_lyase"/>
    <property type="match status" value="1"/>
</dbReference>
<name>A8LM27_DINSH</name>
<dbReference type="GO" id="GO:0050385">
    <property type="term" value="F:ureidoglycolate lyase activity"/>
    <property type="evidence" value="ECO:0007669"/>
    <property type="project" value="UniProtKB-EC"/>
</dbReference>
<protein>
    <submittedName>
        <fullName evidence="5">Ureidoglycolatehydrolase</fullName>
        <ecNumber evidence="5">3.5.3.19</ecNumber>
    </submittedName>
</protein>
<proteinExistence type="predicted"/>